<dbReference type="SUPFAM" id="SSF102220">
    <property type="entry name" value="DNA polymerase III psi subunit"/>
    <property type="match status" value="1"/>
</dbReference>
<gene>
    <name evidence="1" type="ordered locus">swp_3932</name>
</gene>
<evidence type="ECO:0008006" key="3">
    <source>
        <dbReference type="Google" id="ProtNLM"/>
    </source>
</evidence>
<dbReference type="STRING" id="225849.swp_3932"/>
<proteinExistence type="predicted"/>
<dbReference type="AlphaFoldDB" id="B8CSH9"/>
<keyword evidence="2" id="KW-1185">Reference proteome</keyword>
<organism evidence="1 2">
    <name type="scientific">Shewanella piezotolerans (strain WP3 / JCM 13877)</name>
    <dbReference type="NCBI Taxonomy" id="225849"/>
    <lineage>
        <taxon>Bacteria</taxon>
        <taxon>Pseudomonadati</taxon>
        <taxon>Pseudomonadota</taxon>
        <taxon>Gammaproteobacteria</taxon>
        <taxon>Alteromonadales</taxon>
        <taxon>Shewanellaceae</taxon>
        <taxon>Shewanella</taxon>
    </lineage>
</organism>
<reference evidence="1 2" key="1">
    <citation type="journal article" date="2008" name="PLoS ONE">
        <title>Environmental adaptation: genomic analysis of the piezotolerant and psychrotolerant deep-sea iron reducing bacterium Shewanella piezotolerans WP3.</title>
        <authorList>
            <person name="Wang F."/>
            <person name="Wang J."/>
            <person name="Jian H."/>
            <person name="Zhang B."/>
            <person name="Li S."/>
            <person name="Wang F."/>
            <person name="Zeng X."/>
            <person name="Gao L."/>
            <person name="Bartlett D.H."/>
            <person name="Yu J."/>
            <person name="Hu S."/>
            <person name="Xiao X."/>
        </authorList>
    </citation>
    <scope>NUCLEOTIDE SEQUENCE [LARGE SCALE GENOMIC DNA]</scope>
    <source>
        <strain evidence="2">WP3 / JCM 13877</strain>
    </source>
</reference>
<dbReference type="eggNOG" id="COG3050">
    <property type="taxonomic scope" value="Bacteria"/>
</dbReference>
<dbReference type="Gene3D" id="3.40.50.10220">
    <property type="entry name" value="DNA polymerase III, psi subunit"/>
    <property type="match status" value="1"/>
</dbReference>
<dbReference type="EMBL" id="CP000472">
    <property type="protein sequence ID" value="ACJ30605.1"/>
    <property type="molecule type" value="Genomic_DNA"/>
</dbReference>
<dbReference type="GO" id="GO:0003887">
    <property type="term" value="F:DNA-directed DNA polymerase activity"/>
    <property type="evidence" value="ECO:0007669"/>
    <property type="project" value="InterPro"/>
</dbReference>
<dbReference type="RefSeq" id="WP_020913947.1">
    <property type="nucleotide sequence ID" value="NC_011566.1"/>
</dbReference>
<evidence type="ECO:0000313" key="2">
    <source>
        <dbReference type="Proteomes" id="UP000000753"/>
    </source>
</evidence>
<dbReference type="GO" id="GO:0006260">
    <property type="term" value="P:DNA replication"/>
    <property type="evidence" value="ECO:0007669"/>
    <property type="project" value="InterPro"/>
</dbReference>
<dbReference type="KEGG" id="swp:swp_3932"/>
<dbReference type="HOGENOM" id="CLU_169027_0_0_6"/>
<dbReference type="InterPro" id="IPR036654">
    <property type="entry name" value="DNA_pol_III_psi_sf"/>
</dbReference>
<accession>B8CSH9</accession>
<evidence type="ECO:0000313" key="1">
    <source>
        <dbReference type="EMBL" id="ACJ30605.1"/>
    </source>
</evidence>
<dbReference type="GO" id="GO:0008408">
    <property type="term" value="F:3'-5' exonuclease activity"/>
    <property type="evidence" value="ECO:0007669"/>
    <property type="project" value="InterPro"/>
</dbReference>
<name>B8CSH9_SHEPW</name>
<sequence>MKSIDYLDAMGITRWVKAESKPELSTVLVNPRRLTETSSPIITKVLEMMGYDREHVRFASNAEANAKVIWDMRGKQASVSTEILLSAPINEIETNPEAKKALWRNMQPFLKNKGS</sequence>
<protein>
    <recommendedName>
        <fullName evidence="3">DNA polymerase III subunit psi</fullName>
    </recommendedName>
</protein>
<dbReference type="OrthoDB" id="6267421at2"/>
<dbReference type="Proteomes" id="UP000000753">
    <property type="component" value="Chromosome"/>
</dbReference>